<dbReference type="EMBL" id="VSRR010004146">
    <property type="protein sequence ID" value="MPC38708.1"/>
    <property type="molecule type" value="Genomic_DNA"/>
</dbReference>
<gene>
    <name evidence="1" type="ORF">E2C01_032221</name>
</gene>
<evidence type="ECO:0000313" key="2">
    <source>
        <dbReference type="Proteomes" id="UP000324222"/>
    </source>
</evidence>
<reference evidence="1 2" key="1">
    <citation type="submission" date="2019-05" db="EMBL/GenBank/DDBJ databases">
        <title>Another draft genome of Portunus trituberculatus and its Hox gene families provides insights of decapod evolution.</title>
        <authorList>
            <person name="Jeong J.-H."/>
            <person name="Song I."/>
            <person name="Kim S."/>
            <person name="Choi T."/>
            <person name="Kim D."/>
            <person name="Ryu S."/>
            <person name="Kim W."/>
        </authorList>
    </citation>
    <scope>NUCLEOTIDE SEQUENCE [LARGE SCALE GENOMIC DNA]</scope>
    <source>
        <tissue evidence="1">Muscle</tissue>
    </source>
</reference>
<protein>
    <submittedName>
        <fullName evidence="1">Uncharacterized protein</fullName>
    </submittedName>
</protein>
<name>A0A5B7F0D3_PORTR</name>
<dbReference type="Proteomes" id="UP000324222">
    <property type="component" value="Unassembled WGS sequence"/>
</dbReference>
<proteinExistence type="predicted"/>
<accession>A0A5B7F0D3</accession>
<organism evidence="1 2">
    <name type="scientific">Portunus trituberculatus</name>
    <name type="common">Swimming crab</name>
    <name type="synonym">Neptunus trituberculatus</name>
    <dbReference type="NCBI Taxonomy" id="210409"/>
    <lineage>
        <taxon>Eukaryota</taxon>
        <taxon>Metazoa</taxon>
        <taxon>Ecdysozoa</taxon>
        <taxon>Arthropoda</taxon>
        <taxon>Crustacea</taxon>
        <taxon>Multicrustacea</taxon>
        <taxon>Malacostraca</taxon>
        <taxon>Eumalacostraca</taxon>
        <taxon>Eucarida</taxon>
        <taxon>Decapoda</taxon>
        <taxon>Pleocyemata</taxon>
        <taxon>Brachyura</taxon>
        <taxon>Eubrachyura</taxon>
        <taxon>Portunoidea</taxon>
        <taxon>Portunidae</taxon>
        <taxon>Portuninae</taxon>
        <taxon>Portunus</taxon>
    </lineage>
</organism>
<evidence type="ECO:0000313" key="1">
    <source>
        <dbReference type="EMBL" id="MPC38708.1"/>
    </source>
</evidence>
<keyword evidence="2" id="KW-1185">Reference proteome</keyword>
<dbReference type="AlphaFoldDB" id="A0A5B7F0D3"/>
<sequence length="89" mass="9969">MLTSVHSQLTFPTDARLYVPPRFICIATASTSPHALDTGSYNTLKGLYSLCRQENTSKHVVIFIASLYNQEKGSEHVKQEQITLQNTLD</sequence>
<comment type="caution">
    <text evidence="1">The sequence shown here is derived from an EMBL/GenBank/DDBJ whole genome shotgun (WGS) entry which is preliminary data.</text>
</comment>